<reference evidence="2 3" key="1">
    <citation type="submission" date="2024-04" db="EMBL/GenBank/DDBJ databases">
        <authorList>
            <person name="Fracassetti M."/>
        </authorList>
    </citation>
    <scope>NUCLEOTIDE SEQUENCE [LARGE SCALE GENOMIC DNA]</scope>
</reference>
<proteinExistence type="predicted"/>
<dbReference type="AlphaFoldDB" id="A0AAV2F3C9"/>
<evidence type="ECO:0000313" key="3">
    <source>
        <dbReference type="Proteomes" id="UP001497516"/>
    </source>
</evidence>
<evidence type="ECO:0000313" key="2">
    <source>
        <dbReference type="EMBL" id="CAL1392746.1"/>
    </source>
</evidence>
<feature type="compositionally biased region" description="Low complexity" evidence="1">
    <location>
        <begin position="1"/>
        <end position="11"/>
    </location>
</feature>
<protein>
    <submittedName>
        <fullName evidence="2">Uncharacterized protein</fullName>
    </submittedName>
</protein>
<gene>
    <name evidence="2" type="ORF">LTRI10_LOCUS33367</name>
</gene>
<evidence type="ECO:0000256" key="1">
    <source>
        <dbReference type="SAM" id="MobiDB-lite"/>
    </source>
</evidence>
<name>A0AAV2F3C9_9ROSI</name>
<feature type="region of interest" description="Disordered" evidence="1">
    <location>
        <begin position="1"/>
        <end position="71"/>
    </location>
</feature>
<keyword evidence="3" id="KW-1185">Reference proteome</keyword>
<dbReference type="EMBL" id="OZ034819">
    <property type="protein sequence ID" value="CAL1392746.1"/>
    <property type="molecule type" value="Genomic_DNA"/>
</dbReference>
<feature type="compositionally biased region" description="Low complexity" evidence="1">
    <location>
        <begin position="49"/>
        <end position="64"/>
    </location>
</feature>
<dbReference type="Proteomes" id="UP001497516">
    <property type="component" value="Chromosome 6"/>
</dbReference>
<organism evidence="2 3">
    <name type="scientific">Linum trigynum</name>
    <dbReference type="NCBI Taxonomy" id="586398"/>
    <lineage>
        <taxon>Eukaryota</taxon>
        <taxon>Viridiplantae</taxon>
        <taxon>Streptophyta</taxon>
        <taxon>Embryophyta</taxon>
        <taxon>Tracheophyta</taxon>
        <taxon>Spermatophyta</taxon>
        <taxon>Magnoliopsida</taxon>
        <taxon>eudicotyledons</taxon>
        <taxon>Gunneridae</taxon>
        <taxon>Pentapetalae</taxon>
        <taxon>rosids</taxon>
        <taxon>fabids</taxon>
        <taxon>Malpighiales</taxon>
        <taxon>Linaceae</taxon>
        <taxon>Linum</taxon>
    </lineage>
</organism>
<sequence>MSKITIPTTTRGGRRRPWGNTWRRFEIPPKRGSGSGWGRSIPPSRPPRRTTAPPSASAATGRSSISRSTPAGIRTLRQFQFPPNRGELSGCSGGIRKRMIGEIEGGGEGSLKAVKAENQSSPAVAQGLGEPVPLTLSSWKEIWDGEVLTAIMEMVDRWGRRSR</sequence>
<accession>A0AAV2F3C9</accession>